<protein>
    <recommendedName>
        <fullName evidence="3">Kelch motif family protein</fullName>
    </recommendedName>
</protein>
<comment type="caution">
    <text evidence="1">The sequence shown here is derived from an EMBL/GenBank/DDBJ whole genome shotgun (WGS) entry which is preliminary data.</text>
</comment>
<dbReference type="SUPFAM" id="SSF117281">
    <property type="entry name" value="Kelch motif"/>
    <property type="match status" value="1"/>
</dbReference>
<dbReference type="InterPro" id="IPR015915">
    <property type="entry name" value="Kelch-typ_b-propeller"/>
</dbReference>
<dbReference type="AlphaFoldDB" id="X6NWF8"/>
<evidence type="ECO:0000313" key="2">
    <source>
        <dbReference type="Proteomes" id="UP000023152"/>
    </source>
</evidence>
<evidence type="ECO:0008006" key="3">
    <source>
        <dbReference type="Google" id="ProtNLM"/>
    </source>
</evidence>
<gene>
    <name evidence="1" type="ORF">RFI_07506</name>
</gene>
<organism evidence="1 2">
    <name type="scientific">Reticulomyxa filosa</name>
    <dbReference type="NCBI Taxonomy" id="46433"/>
    <lineage>
        <taxon>Eukaryota</taxon>
        <taxon>Sar</taxon>
        <taxon>Rhizaria</taxon>
        <taxon>Retaria</taxon>
        <taxon>Foraminifera</taxon>
        <taxon>Monothalamids</taxon>
        <taxon>Reticulomyxidae</taxon>
        <taxon>Reticulomyxa</taxon>
    </lineage>
</organism>
<dbReference type="InterPro" id="IPR006652">
    <property type="entry name" value="Kelch_1"/>
</dbReference>
<evidence type="ECO:0000313" key="1">
    <source>
        <dbReference type="EMBL" id="ETO29612.1"/>
    </source>
</evidence>
<accession>X6NWF8</accession>
<dbReference type="Gene3D" id="2.120.10.80">
    <property type="entry name" value="Kelch-type beta propeller"/>
    <property type="match status" value="2"/>
</dbReference>
<dbReference type="Proteomes" id="UP000023152">
    <property type="component" value="Unassembled WGS sequence"/>
</dbReference>
<proteinExistence type="predicted"/>
<name>X6NWF8_RETFI</name>
<keyword evidence="2" id="KW-1185">Reference proteome</keyword>
<reference evidence="1 2" key="1">
    <citation type="journal article" date="2013" name="Curr. Biol.">
        <title>The Genome of the Foraminiferan Reticulomyxa filosa.</title>
        <authorList>
            <person name="Glockner G."/>
            <person name="Hulsmann N."/>
            <person name="Schleicher M."/>
            <person name="Noegel A.A."/>
            <person name="Eichinger L."/>
            <person name="Gallinger C."/>
            <person name="Pawlowski J."/>
            <person name="Sierra R."/>
            <person name="Euteneuer U."/>
            <person name="Pillet L."/>
            <person name="Moustafa A."/>
            <person name="Platzer M."/>
            <person name="Groth M."/>
            <person name="Szafranski K."/>
            <person name="Schliwa M."/>
        </authorList>
    </citation>
    <scope>NUCLEOTIDE SEQUENCE [LARGE SCALE GENOMIC DNA]</scope>
</reference>
<dbReference type="EMBL" id="ASPP01005951">
    <property type="protein sequence ID" value="ETO29612.1"/>
    <property type="molecule type" value="Genomic_DNA"/>
</dbReference>
<dbReference type="Pfam" id="PF01344">
    <property type="entry name" value="Kelch_1"/>
    <property type="match status" value="1"/>
</dbReference>
<sequence length="385" mass="45202">MSNQTFQTLKELPIRLDHAQCVIHKHELLICGGWDKRDCYSYHKIKNEYKLICKYPSDVELWGHCVVKLVDNNNKDSNQITILSFGGDIYKHTLVMKYISVWSNLSDISNKSNEFNNYNQWIPFKDNHNNPIIIGRDDDNYHGMRAVIGGSNNNLLFITYHPENISVFDLNTFQFIKHDILPTDHLILYHCFVSKSENEQRQQNYQMLLFCKKTAISIKYDEGNNTFQFHKLPVCKDIALFSNCAYVCIGDVILFFGGWNIDNGVVSKSVYKYSFQENKWKTFQNTLPSPLRDCIAMLSEEDNDIHIIGGEDDKETILSTHIKTKMRVWDVSKLSKKEIKFIIQHWVRTLKIKLGWIDDFDEIIMKYETKLNMILFLGLFRDHEI</sequence>